<evidence type="ECO:0000313" key="10">
    <source>
        <dbReference type="Proteomes" id="UP000437068"/>
    </source>
</evidence>
<dbReference type="EMBL" id="QXFX01000044">
    <property type="protein sequence ID" value="KAE9136389.1"/>
    <property type="molecule type" value="Genomic_DNA"/>
</dbReference>
<evidence type="ECO:0000313" key="16">
    <source>
        <dbReference type="Proteomes" id="UP000488956"/>
    </source>
</evidence>
<gene>
    <name evidence="7" type="ORF">PF001_g1905</name>
    <name evidence="6" type="ORF">PF002_g901</name>
    <name evidence="5" type="ORF">PF004_g1735</name>
    <name evidence="4" type="ORF">PF005_g1990</name>
    <name evidence="3" type="ORF">PF006_g2071</name>
    <name evidence="8" type="ORF">PF008_g1248</name>
    <name evidence="2" type="ORF">PF010_g1701</name>
    <name evidence="1" type="ORF">PF011_g1501</name>
</gene>
<dbReference type="EMBL" id="QXFW01000042">
    <property type="protein sequence ID" value="KAE9028555.1"/>
    <property type="molecule type" value="Genomic_DNA"/>
</dbReference>
<evidence type="ECO:0000313" key="1">
    <source>
        <dbReference type="EMBL" id="KAE9028555.1"/>
    </source>
</evidence>
<evidence type="ECO:0000313" key="7">
    <source>
        <dbReference type="EMBL" id="KAE9327462.1"/>
    </source>
</evidence>
<evidence type="ECO:0000313" key="3">
    <source>
        <dbReference type="EMBL" id="KAE9153826.1"/>
    </source>
</evidence>
<dbReference type="OrthoDB" id="99812at2759"/>
<evidence type="ECO:0000313" key="6">
    <source>
        <dbReference type="EMBL" id="KAE9257584.1"/>
    </source>
</evidence>
<dbReference type="EMBL" id="QXGE01000050">
    <property type="protein sequence ID" value="KAE9327462.1"/>
    <property type="molecule type" value="Genomic_DNA"/>
</dbReference>
<evidence type="ECO:0000313" key="5">
    <source>
        <dbReference type="EMBL" id="KAE9252941.1"/>
    </source>
</evidence>
<evidence type="ECO:0000313" key="14">
    <source>
        <dbReference type="Proteomes" id="UP000476176"/>
    </source>
</evidence>
<evidence type="ECO:0000313" key="15">
    <source>
        <dbReference type="Proteomes" id="UP000486351"/>
    </source>
</evidence>
<evidence type="ECO:0000313" key="2">
    <source>
        <dbReference type="EMBL" id="KAE9136389.1"/>
    </source>
</evidence>
<dbReference type="Proteomes" id="UP000476176">
    <property type="component" value="Unassembled WGS sequence"/>
</dbReference>
<dbReference type="Proteomes" id="UP000440367">
    <property type="component" value="Unassembled WGS sequence"/>
</dbReference>
<reference evidence="9 10" key="1">
    <citation type="submission" date="2018-08" db="EMBL/GenBank/DDBJ databases">
        <title>Genomic investigation of the strawberry pathogen Phytophthora fragariae indicates pathogenicity is determined by transcriptional variation in three key races.</title>
        <authorList>
            <person name="Adams T.M."/>
            <person name="Armitage A.D."/>
            <person name="Sobczyk M.K."/>
            <person name="Bates H.J."/>
            <person name="Dunwell J.M."/>
            <person name="Nellist C.F."/>
            <person name="Harrison R.J."/>
        </authorList>
    </citation>
    <scope>NUCLEOTIDE SEQUENCE [LARGE SCALE GENOMIC DNA]</scope>
    <source>
        <strain evidence="7 10">A4</strain>
        <strain evidence="6 11">BC-1</strain>
        <strain evidence="5 14">BC-23</strain>
        <strain evidence="4 9">NOV-27</strain>
        <strain evidence="3 12">NOV-5</strain>
        <strain evidence="8 15">NOV-77</strain>
        <strain evidence="2 16">ONT-3</strain>
        <strain evidence="1 13">SCRP245</strain>
    </source>
</reference>
<dbReference type="EMBL" id="QXGA01000056">
    <property type="protein sequence ID" value="KAE9153826.1"/>
    <property type="molecule type" value="Genomic_DNA"/>
</dbReference>
<dbReference type="Proteomes" id="UP000440732">
    <property type="component" value="Unassembled WGS sequence"/>
</dbReference>
<dbReference type="EMBL" id="QXGB01000050">
    <property type="protein sequence ID" value="KAE9234244.1"/>
    <property type="molecule type" value="Genomic_DNA"/>
</dbReference>
<sequence>MFGPLQSDNNYKVIEKSMGQVVEDILGLKGELVFERITWCKQQDNSSCGICCLAVLEMLITDALWDDSIYKLVPYLRMRYLYKAIGFIDRMAVTAEVN</sequence>
<protein>
    <recommendedName>
        <fullName evidence="17">Ubiquitin-like protease family profile domain-containing protein</fullName>
    </recommendedName>
</protein>
<keyword evidence="9" id="KW-1185">Reference proteome</keyword>
<evidence type="ECO:0000313" key="11">
    <source>
        <dbReference type="Proteomes" id="UP000440367"/>
    </source>
</evidence>
<evidence type="ECO:0008006" key="17">
    <source>
        <dbReference type="Google" id="ProtNLM"/>
    </source>
</evidence>
<dbReference type="Proteomes" id="UP000486351">
    <property type="component" value="Unassembled WGS sequence"/>
</dbReference>
<dbReference type="Proteomes" id="UP000437068">
    <property type="component" value="Unassembled WGS sequence"/>
</dbReference>
<comment type="caution">
    <text evidence="4">The sequence shown here is derived from an EMBL/GenBank/DDBJ whole genome shotgun (WGS) entry which is preliminary data.</text>
</comment>
<organism evidence="4 9">
    <name type="scientific">Phytophthora fragariae</name>
    <dbReference type="NCBI Taxonomy" id="53985"/>
    <lineage>
        <taxon>Eukaryota</taxon>
        <taxon>Sar</taxon>
        <taxon>Stramenopiles</taxon>
        <taxon>Oomycota</taxon>
        <taxon>Peronosporomycetes</taxon>
        <taxon>Peronosporales</taxon>
        <taxon>Peronosporaceae</taxon>
        <taxon>Phytophthora</taxon>
    </lineage>
</organism>
<proteinExistence type="predicted"/>
<evidence type="ECO:0000313" key="12">
    <source>
        <dbReference type="Proteomes" id="UP000440732"/>
    </source>
</evidence>
<dbReference type="EMBL" id="QXFY01000030">
    <property type="protein sequence ID" value="KAE9361204.1"/>
    <property type="molecule type" value="Genomic_DNA"/>
</dbReference>
<dbReference type="EMBL" id="QXGD01000020">
    <property type="protein sequence ID" value="KAE9257584.1"/>
    <property type="molecule type" value="Genomic_DNA"/>
</dbReference>
<dbReference type="EMBL" id="QXGC01000045">
    <property type="protein sequence ID" value="KAE9252941.1"/>
    <property type="molecule type" value="Genomic_DNA"/>
</dbReference>
<name>A0A6A3ZHS2_9STRA</name>
<dbReference type="Proteomes" id="UP000460718">
    <property type="component" value="Unassembled WGS sequence"/>
</dbReference>
<evidence type="ECO:0000313" key="4">
    <source>
        <dbReference type="EMBL" id="KAE9234244.1"/>
    </source>
</evidence>
<dbReference type="Proteomes" id="UP000488956">
    <property type="component" value="Unassembled WGS sequence"/>
</dbReference>
<evidence type="ECO:0000313" key="8">
    <source>
        <dbReference type="EMBL" id="KAE9361204.1"/>
    </source>
</evidence>
<evidence type="ECO:0000313" key="13">
    <source>
        <dbReference type="Proteomes" id="UP000460718"/>
    </source>
</evidence>
<evidence type="ECO:0000313" key="9">
    <source>
        <dbReference type="Proteomes" id="UP000433483"/>
    </source>
</evidence>
<dbReference type="AlphaFoldDB" id="A0A6A3ZHS2"/>
<dbReference type="Proteomes" id="UP000433483">
    <property type="component" value="Unassembled WGS sequence"/>
</dbReference>
<accession>A0A6A3ZHS2</accession>